<name>A0A7J0DVC1_9ERIC</name>
<feature type="region of interest" description="Disordered" evidence="1">
    <location>
        <begin position="1"/>
        <end position="118"/>
    </location>
</feature>
<feature type="compositionally biased region" description="Low complexity" evidence="1">
    <location>
        <begin position="44"/>
        <end position="57"/>
    </location>
</feature>
<protein>
    <submittedName>
        <fullName evidence="2">BREVIS RADIX-like 4</fullName>
    </submittedName>
</protein>
<accession>A0A7J0DVC1</accession>
<evidence type="ECO:0000313" key="2">
    <source>
        <dbReference type="EMBL" id="GFS43452.1"/>
    </source>
</evidence>
<reference evidence="3" key="1">
    <citation type="submission" date="2019-07" db="EMBL/GenBank/DDBJ databases">
        <title>De Novo Assembly of kiwifruit Actinidia rufa.</title>
        <authorList>
            <person name="Sugita-Konishi S."/>
            <person name="Sato K."/>
            <person name="Mori E."/>
            <person name="Abe Y."/>
            <person name="Kisaki G."/>
            <person name="Hamano K."/>
            <person name="Suezawa K."/>
            <person name="Otani M."/>
            <person name="Fukuda T."/>
            <person name="Manabe T."/>
            <person name="Gomi K."/>
            <person name="Tabuchi M."/>
            <person name="Akimitsu K."/>
            <person name="Kataoka I."/>
        </authorList>
    </citation>
    <scope>NUCLEOTIDE SEQUENCE [LARGE SCALE GENOMIC DNA]</scope>
    <source>
        <strain evidence="3">cv. Fuchu</strain>
    </source>
</reference>
<dbReference type="Proteomes" id="UP000585474">
    <property type="component" value="Unassembled WGS sequence"/>
</dbReference>
<proteinExistence type="predicted"/>
<dbReference type="AlphaFoldDB" id="A0A7J0DVC1"/>
<keyword evidence="3" id="KW-1185">Reference proteome</keyword>
<organism evidence="2 3">
    <name type="scientific">Actinidia rufa</name>
    <dbReference type="NCBI Taxonomy" id="165716"/>
    <lineage>
        <taxon>Eukaryota</taxon>
        <taxon>Viridiplantae</taxon>
        <taxon>Streptophyta</taxon>
        <taxon>Embryophyta</taxon>
        <taxon>Tracheophyta</taxon>
        <taxon>Spermatophyta</taxon>
        <taxon>Magnoliopsida</taxon>
        <taxon>eudicotyledons</taxon>
        <taxon>Gunneridae</taxon>
        <taxon>Pentapetalae</taxon>
        <taxon>asterids</taxon>
        <taxon>Ericales</taxon>
        <taxon>Actinidiaceae</taxon>
        <taxon>Actinidia</taxon>
    </lineage>
</organism>
<comment type="caution">
    <text evidence="2">The sequence shown here is derived from an EMBL/GenBank/DDBJ whole genome shotgun (WGS) entry which is preliminary data.</text>
</comment>
<sequence length="118" mass="12709">MAWKASGAYRNCNPCPGTTTQQRNRGDAESDSVSASEKFRWSYRRTASSNSSSGASRQWGEGDGGEAEGNLERRWDAGVGEWASGRPGGVRGGERAQGVGRPSGARSPHHLRLDATWR</sequence>
<evidence type="ECO:0000256" key="1">
    <source>
        <dbReference type="SAM" id="MobiDB-lite"/>
    </source>
</evidence>
<gene>
    <name evidence="2" type="ORF">Acr_00g0085200</name>
</gene>
<evidence type="ECO:0000313" key="3">
    <source>
        <dbReference type="Proteomes" id="UP000585474"/>
    </source>
</evidence>
<dbReference type="EMBL" id="BJWL01000418">
    <property type="protein sequence ID" value="GFS43452.1"/>
    <property type="molecule type" value="Genomic_DNA"/>
</dbReference>